<feature type="compositionally biased region" description="Basic and acidic residues" evidence="1">
    <location>
        <begin position="1"/>
        <end position="22"/>
    </location>
</feature>
<organism evidence="2 3">
    <name type="scientific">Trifolium medium</name>
    <dbReference type="NCBI Taxonomy" id="97028"/>
    <lineage>
        <taxon>Eukaryota</taxon>
        <taxon>Viridiplantae</taxon>
        <taxon>Streptophyta</taxon>
        <taxon>Embryophyta</taxon>
        <taxon>Tracheophyta</taxon>
        <taxon>Spermatophyta</taxon>
        <taxon>Magnoliopsida</taxon>
        <taxon>eudicotyledons</taxon>
        <taxon>Gunneridae</taxon>
        <taxon>Pentapetalae</taxon>
        <taxon>rosids</taxon>
        <taxon>fabids</taxon>
        <taxon>Fabales</taxon>
        <taxon>Fabaceae</taxon>
        <taxon>Papilionoideae</taxon>
        <taxon>50 kb inversion clade</taxon>
        <taxon>NPAAA clade</taxon>
        <taxon>Hologalegina</taxon>
        <taxon>IRL clade</taxon>
        <taxon>Trifolieae</taxon>
        <taxon>Trifolium</taxon>
    </lineage>
</organism>
<comment type="caution">
    <text evidence="2">The sequence shown here is derived from an EMBL/GenBank/DDBJ whole genome shotgun (WGS) entry which is preliminary data.</text>
</comment>
<evidence type="ECO:0000313" key="2">
    <source>
        <dbReference type="EMBL" id="MCI91679.1"/>
    </source>
</evidence>
<proteinExistence type="predicted"/>
<feature type="compositionally biased region" description="Acidic residues" evidence="1">
    <location>
        <begin position="23"/>
        <end position="52"/>
    </location>
</feature>
<evidence type="ECO:0000256" key="1">
    <source>
        <dbReference type="SAM" id="MobiDB-lite"/>
    </source>
</evidence>
<keyword evidence="3" id="KW-1185">Reference proteome</keyword>
<sequence>ILAKRPKVEKNLKKLTGKRTEAGNDDEVQNVDSDADSDVDSNIDSDESEDSINDVQVQKAVQ</sequence>
<dbReference type="AlphaFoldDB" id="A0A392VW20"/>
<accession>A0A392VW20</accession>
<name>A0A392VW20_9FABA</name>
<dbReference type="Proteomes" id="UP000265520">
    <property type="component" value="Unassembled WGS sequence"/>
</dbReference>
<feature type="region of interest" description="Disordered" evidence="1">
    <location>
        <begin position="1"/>
        <end position="62"/>
    </location>
</feature>
<feature type="non-terminal residue" evidence="2">
    <location>
        <position position="62"/>
    </location>
</feature>
<reference evidence="2 3" key="1">
    <citation type="journal article" date="2018" name="Front. Plant Sci.">
        <title>Red Clover (Trifolium pratense) and Zigzag Clover (T. medium) - A Picture of Genomic Similarities and Differences.</title>
        <authorList>
            <person name="Dluhosova J."/>
            <person name="Istvanek J."/>
            <person name="Nedelnik J."/>
            <person name="Repkova J."/>
        </authorList>
    </citation>
    <scope>NUCLEOTIDE SEQUENCE [LARGE SCALE GENOMIC DNA]</scope>
    <source>
        <strain evidence="3">cv. 10/8</strain>
        <tissue evidence="2">Leaf</tissue>
    </source>
</reference>
<protein>
    <submittedName>
        <fullName evidence="2">Uncharacterized protein</fullName>
    </submittedName>
</protein>
<dbReference type="EMBL" id="LXQA011279482">
    <property type="protein sequence ID" value="MCI91679.1"/>
    <property type="molecule type" value="Genomic_DNA"/>
</dbReference>
<evidence type="ECO:0000313" key="3">
    <source>
        <dbReference type="Proteomes" id="UP000265520"/>
    </source>
</evidence>
<feature type="non-terminal residue" evidence="2">
    <location>
        <position position="1"/>
    </location>
</feature>